<dbReference type="InterPro" id="IPR013746">
    <property type="entry name" value="HMG_CoA_synt_C_dom"/>
</dbReference>
<dbReference type="PANTHER" id="PTHR43323">
    <property type="entry name" value="3-HYDROXY-3-METHYLGLUTARYL COENZYME A SYNTHASE"/>
    <property type="match status" value="1"/>
</dbReference>
<keyword evidence="4" id="KW-1185">Reference proteome</keyword>
<dbReference type="PANTHER" id="PTHR43323:SF2">
    <property type="entry name" value="HYDROXYMETHYLGLUTARYL-COA SYNTHASE"/>
    <property type="match status" value="1"/>
</dbReference>
<reference evidence="4" key="1">
    <citation type="submission" date="2021-01" db="EMBL/GenBank/DDBJ databases">
        <title>Caligus Genome Assembly.</title>
        <authorList>
            <person name="Gallardo-Escarate C."/>
        </authorList>
    </citation>
    <scope>NUCLEOTIDE SEQUENCE [LARGE SCALE GENOMIC DNA]</scope>
</reference>
<dbReference type="Gene3D" id="3.40.47.10">
    <property type="match status" value="1"/>
</dbReference>
<evidence type="ECO:0000256" key="1">
    <source>
        <dbReference type="ARBA" id="ARBA00022679"/>
    </source>
</evidence>
<dbReference type="EMBL" id="CP045898">
    <property type="protein sequence ID" value="QQP39881.1"/>
    <property type="molecule type" value="Genomic_DNA"/>
</dbReference>
<name>A0A7T8JZG4_CALRO</name>
<dbReference type="AlphaFoldDB" id="A0A7T8JZG4"/>
<accession>A0A7T8JZG4</accession>
<organism evidence="3 4">
    <name type="scientific">Caligus rogercresseyi</name>
    <name type="common">Sea louse</name>
    <dbReference type="NCBI Taxonomy" id="217165"/>
    <lineage>
        <taxon>Eukaryota</taxon>
        <taxon>Metazoa</taxon>
        <taxon>Ecdysozoa</taxon>
        <taxon>Arthropoda</taxon>
        <taxon>Crustacea</taxon>
        <taxon>Multicrustacea</taxon>
        <taxon>Hexanauplia</taxon>
        <taxon>Copepoda</taxon>
        <taxon>Siphonostomatoida</taxon>
        <taxon>Caligidae</taxon>
        <taxon>Caligus</taxon>
    </lineage>
</organism>
<gene>
    <name evidence="3" type="ORF">FKW44_013735</name>
</gene>
<proteinExistence type="predicted"/>
<dbReference type="Proteomes" id="UP000595437">
    <property type="component" value="Chromosome 9"/>
</dbReference>
<sequence>MDLREKTHHQAPYAPISSPENLFPGTWYLTEVDKLHRRSYARREESPKMMNGHAQ</sequence>
<dbReference type="GO" id="GO:0010142">
    <property type="term" value="P:farnesyl diphosphate biosynthetic process, mevalonate pathway"/>
    <property type="evidence" value="ECO:0007669"/>
    <property type="project" value="InterPro"/>
</dbReference>
<protein>
    <submittedName>
        <fullName evidence="3">3-hydroxy-3-methylglutaryl coenzyme A synthase</fullName>
    </submittedName>
</protein>
<dbReference type="Pfam" id="PF08540">
    <property type="entry name" value="HMG_CoA_synt_C"/>
    <property type="match status" value="1"/>
</dbReference>
<dbReference type="InterPro" id="IPR016039">
    <property type="entry name" value="Thiolase-like"/>
</dbReference>
<keyword evidence="1" id="KW-0808">Transferase</keyword>
<evidence type="ECO:0000259" key="2">
    <source>
        <dbReference type="Pfam" id="PF08540"/>
    </source>
</evidence>
<dbReference type="GO" id="GO:0006084">
    <property type="term" value="P:acetyl-CoA metabolic process"/>
    <property type="evidence" value="ECO:0007669"/>
    <property type="project" value="InterPro"/>
</dbReference>
<evidence type="ECO:0000313" key="4">
    <source>
        <dbReference type="Proteomes" id="UP000595437"/>
    </source>
</evidence>
<dbReference type="OrthoDB" id="1269963at2759"/>
<evidence type="ECO:0000313" key="3">
    <source>
        <dbReference type="EMBL" id="QQP39881.1"/>
    </source>
</evidence>
<dbReference type="GO" id="GO:0004421">
    <property type="term" value="F:hydroxymethylglutaryl-CoA synthase activity"/>
    <property type="evidence" value="ECO:0007669"/>
    <property type="project" value="InterPro"/>
</dbReference>
<feature type="domain" description="Hydroxymethylglutaryl-coenzyme A synthase C-terminal" evidence="2">
    <location>
        <begin position="1"/>
        <end position="43"/>
    </location>
</feature>